<dbReference type="EMBL" id="SPHZ02000011">
    <property type="protein sequence ID" value="KAF0890530.1"/>
    <property type="molecule type" value="Genomic_DNA"/>
</dbReference>
<evidence type="ECO:0000256" key="1">
    <source>
        <dbReference type="SAM" id="MobiDB-lite"/>
    </source>
</evidence>
<keyword evidence="3" id="KW-1185">Reference proteome</keyword>
<feature type="compositionally biased region" description="Basic and acidic residues" evidence="1">
    <location>
        <begin position="23"/>
        <end position="32"/>
    </location>
</feature>
<name>A0A6G1BRF5_9ORYZ</name>
<feature type="compositionally biased region" description="Basic and acidic residues" evidence="1">
    <location>
        <begin position="7"/>
        <end position="16"/>
    </location>
</feature>
<reference evidence="2 3" key="1">
    <citation type="submission" date="2019-11" db="EMBL/GenBank/DDBJ databases">
        <title>Whole genome sequence of Oryza granulata.</title>
        <authorList>
            <person name="Li W."/>
        </authorList>
    </citation>
    <scope>NUCLEOTIDE SEQUENCE [LARGE SCALE GENOMIC DNA]</scope>
    <source>
        <strain evidence="3">cv. Menghai</strain>
        <tissue evidence="2">Leaf</tissue>
    </source>
</reference>
<dbReference type="Proteomes" id="UP000479710">
    <property type="component" value="Unassembled WGS sequence"/>
</dbReference>
<protein>
    <submittedName>
        <fullName evidence="2">Uncharacterized protein</fullName>
    </submittedName>
</protein>
<proteinExistence type="predicted"/>
<evidence type="ECO:0000313" key="3">
    <source>
        <dbReference type="Proteomes" id="UP000479710"/>
    </source>
</evidence>
<gene>
    <name evidence="2" type="ORF">E2562_003745</name>
</gene>
<accession>A0A6G1BRF5</accession>
<organism evidence="2 3">
    <name type="scientific">Oryza meyeriana var. granulata</name>
    <dbReference type="NCBI Taxonomy" id="110450"/>
    <lineage>
        <taxon>Eukaryota</taxon>
        <taxon>Viridiplantae</taxon>
        <taxon>Streptophyta</taxon>
        <taxon>Embryophyta</taxon>
        <taxon>Tracheophyta</taxon>
        <taxon>Spermatophyta</taxon>
        <taxon>Magnoliopsida</taxon>
        <taxon>Liliopsida</taxon>
        <taxon>Poales</taxon>
        <taxon>Poaceae</taxon>
        <taxon>BOP clade</taxon>
        <taxon>Oryzoideae</taxon>
        <taxon>Oryzeae</taxon>
        <taxon>Oryzinae</taxon>
        <taxon>Oryza</taxon>
        <taxon>Oryza meyeriana</taxon>
    </lineage>
</organism>
<dbReference type="AlphaFoldDB" id="A0A6G1BRF5"/>
<sequence length="62" mass="6735">MAVMGKESADRDEHSGAYKARSRREFDGRELTDESGCGFGGGEAQPEVRRTEAEVLGLLDTC</sequence>
<evidence type="ECO:0000313" key="2">
    <source>
        <dbReference type="EMBL" id="KAF0890530.1"/>
    </source>
</evidence>
<comment type="caution">
    <text evidence="2">The sequence shown here is derived from an EMBL/GenBank/DDBJ whole genome shotgun (WGS) entry which is preliminary data.</text>
</comment>
<feature type="region of interest" description="Disordered" evidence="1">
    <location>
        <begin position="1"/>
        <end position="46"/>
    </location>
</feature>